<keyword evidence="8" id="KW-0325">Glycoprotein</keyword>
<feature type="compositionally biased region" description="Polar residues" evidence="10">
    <location>
        <begin position="27"/>
        <end position="38"/>
    </location>
</feature>
<dbReference type="GO" id="GO:0005886">
    <property type="term" value="C:plasma membrane"/>
    <property type="evidence" value="ECO:0007669"/>
    <property type="project" value="UniProtKB-SubCell"/>
</dbReference>
<dbReference type="GO" id="GO:0007204">
    <property type="term" value="P:positive regulation of cytosolic calcium ion concentration"/>
    <property type="evidence" value="ECO:0007669"/>
    <property type="project" value="TreeGrafter"/>
</dbReference>
<evidence type="ECO:0000313" key="13">
    <source>
        <dbReference type="Proteomes" id="UP000322234"/>
    </source>
</evidence>
<feature type="transmembrane region" description="Helical" evidence="11">
    <location>
        <begin position="228"/>
        <end position="249"/>
    </location>
</feature>
<keyword evidence="7 11" id="KW-0472">Membrane</keyword>
<dbReference type="EMBL" id="VBQZ03000001">
    <property type="protein sequence ID" value="MXQ79487.1"/>
    <property type="molecule type" value="Genomic_DNA"/>
</dbReference>
<keyword evidence="5" id="KW-0336">GPI-anchor</keyword>
<keyword evidence="13" id="KW-1185">Reference proteome</keyword>
<feature type="transmembrane region" description="Helical" evidence="11">
    <location>
        <begin position="191"/>
        <end position="208"/>
    </location>
</feature>
<evidence type="ECO:0000256" key="4">
    <source>
        <dbReference type="ARBA" id="ARBA00022475"/>
    </source>
</evidence>
<evidence type="ECO:0000256" key="6">
    <source>
        <dbReference type="ARBA" id="ARBA00022729"/>
    </source>
</evidence>
<comment type="subcellular location">
    <subcellularLocation>
        <location evidence="2">Cell membrane</location>
        <topology evidence="2">Lipid-anchor</topology>
        <topology evidence="2">GPI-anchor</topology>
    </subcellularLocation>
</comment>
<comment type="function">
    <text evidence="1">May play a role in carrying and orienting carbohydrate, as well as having a more specific role.</text>
</comment>
<protein>
    <recommendedName>
        <fullName evidence="3">CAMPATH-1 antigen</fullName>
    </recommendedName>
</protein>
<dbReference type="GO" id="GO:0098552">
    <property type="term" value="C:side of membrane"/>
    <property type="evidence" value="ECO:0007669"/>
    <property type="project" value="UniProtKB-KW"/>
</dbReference>
<evidence type="ECO:0000256" key="1">
    <source>
        <dbReference type="ARBA" id="ARBA00002087"/>
    </source>
</evidence>
<evidence type="ECO:0000256" key="11">
    <source>
        <dbReference type="SAM" id="Phobius"/>
    </source>
</evidence>
<evidence type="ECO:0000256" key="5">
    <source>
        <dbReference type="ARBA" id="ARBA00022622"/>
    </source>
</evidence>
<sequence>MKLLRGQERSLKPHFSQVLTDSRHPSKSQVPNSKKPSSTHQIAQTLAAQAQTTAETQDVENEISGVCKNVFADMSLAFKYRHTNPQHGERTQGLACLSCLFVRGEKTARPVGWSQFQQGNLGLQPGPLVSWGQGPSGICCLMDSHPPTCTKGSQCGEVKGQELPQVKELMGVSRDSCYQESRGEPPKMKGFLFLLFTISLLIMIQIQTGVLGNHTISTSKKPRSGSPAFGSLAGGSILFFLTNTLIQLFHLT</sequence>
<dbReference type="Pfam" id="PF15116">
    <property type="entry name" value="CD52"/>
    <property type="match status" value="1"/>
</dbReference>
<evidence type="ECO:0000256" key="7">
    <source>
        <dbReference type="ARBA" id="ARBA00023136"/>
    </source>
</evidence>
<feature type="region of interest" description="Disordered" evidence="10">
    <location>
        <begin position="1"/>
        <end position="43"/>
    </location>
</feature>
<organism evidence="12 13">
    <name type="scientific">Bos mutus</name>
    <name type="common">wild yak</name>
    <dbReference type="NCBI Taxonomy" id="72004"/>
    <lineage>
        <taxon>Eukaryota</taxon>
        <taxon>Metazoa</taxon>
        <taxon>Chordata</taxon>
        <taxon>Craniata</taxon>
        <taxon>Vertebrata</taxon>
        <taxon>Euteleostomi</taxon>
        <taxon>Mammalia</taxon>
        <taxon>Eutheria</taxon>
        <taxon>Laurasiatheria</taxon>
        <taxon>Artiodactyla</taxon>
        <taxon>Ruminantia</taxon>
        <taxon>Pecora</taxon>
        <taxon>Bovidae</taxon>
        <taxon>Bovinae</taxon>
        <taxon>Bos</taxon>
    </lineage>
</organism>
<reference evidence="12" key="1">
    <citation type="submission" date="2019-10" db="EMBL/GenBank/DDBJ databases">
        <title>The sequence and de novo assembly of the wild yak genome.</title>
        <authorList>
            <person name="Liu Y."/>
        </authorList>
    </citation>
    <scope>NUCLEOTIDE SEQUENCE [LARGE SCALE GENOMIC DNA]</scope>
    <source>
        <strain evidence="12">WY2019</strain>
    </source>
</reference>
<evidence type="ECO:0000256" key="2">
    <source>
        <dbReference type="ARBA" id="ARBA00004609"/>
    </source>
</evidence>
<feature type="compositionally biased region" description="Basic and acidic residues" evidence="10">
    <location>
        <begin position="1"/>
        <end position="11"/>
    </location>
</feature>
<dbReference type="PANTHER" id="PTHR15029">
    <property type="entry name" value="CAMPATH-1 ANTIGEN"/>
    <property type="match status" value="1"/>
</dbReference>
<evidence type="ECO:0000256" key="8">
    <source>
        <dbReference type="ARBA" id="ARBA00023180"/>
    </source>
</evidence>
<accession>A0A6B0QR90</accession>
<comment type="caution">
    <text evidence="12">The sequence shown here is derived from an EMBL/GenBank/DDBJ whole genome shotgun (WGS) entry which is preliminary data.</text>
</comment>
<keyword evidence="11" id="KW-1133">Transmembrane helix</keyword>
<evidence type="ECO:0000313" key="12">
    <source>
        <dbReference type="EMBL" id="MXQ79487.1"/>
    </source>
</evidence>
<dbReference type="InterPro" id="IPR026643">
    <property type="entry name" value="CAMPATH-1"/>
</dbReference>
<dbReference type="GO" id="GO:0097225">
    <property type="term" value="C:sperm midpiece"/>
    <property type="evidence" value="ECO:0007669"/>
    <property type="project" value="TreeGrafter"/>
</dbReference>
<evidence type="ECO:0000256" key="3">
    <source>
        <dbReference type="ARBA" id="ARBA00013286"/>
    </source>
</evidence>
<name>A0A6B0QR90_9CETA</name>
<dbReference type="AlphaFoldDB" id="A0A6B0QR90"/>
<gene>
    <name evidence="12" type="ORF">E5288_WYG000288</name>
</gene>
<dbReference type="PANTHER" id="PTHR15029:SF0">
    <property type="entry name" value="CAMPATH-1 ANTIGEN"/>
    <property type="match status" value="1"/>
</dbReference>
<keyword evidence="4" id="KW-1003">Cell membrane</keyword>
<keyword evidence="6" id="KW-0732">Signal</keyword>
<keyword evidence="9" id="KW-0449">Lipoprotein</keyword>
<evidence type="ECO:0000256" key="9">
    <source>
        <dbReference type="ARBA" id="ARBA00023288"/>
    </source>
</evidence>
<dbReference type="Proteomes" id="UP000322234">
    <property type="component" value="Unassembled WGS sequence"/>
</dbReference>
<keyword evidence="11" id="KW-0812">Transmembrane</keyword>
<evidence type="ECO:0000256" key="10">
    <source>
        <dbReference type="SAM" id="MobiDB-lite"/>
    </source>
</evidence>
<proteinExistence type="predicted"/>